<name>A0AAW8W4K2_9LACO</name>
<organism evidence="1 2">
    <name type="scientific">Levilactobacillus namurensis</name>
    <dbReference type="NCBI Taxonomy" id="380393"/>
    <lineage>
        <taxon>Bacteria</taxon>
        <taxon>Bacillati</taxon>
        <taxon>Bacillota</taxon>
        <taxon>Bacilli</taxon>
        <taxon>Lactobacillales</taxon>
        <taxon>Lactobacillaceae</taxon>
        <taxon>Levilactobacillus</taxon>
    </lineage>
</organism>
<dbReference type="EMBL" id="JAVLAM010000001">
    <property type="protein sequence ID" value="MDT7013673.1"/>
    <property type="molecule type" value="Genomic_DNA"/>
</dbReference>
<proteinExistence type="predicted"/>
<protein>
    <submittedName>
        <fullName evidence="1">Uncharacterized protein</fullName>
    </submittedName>
</protein>
<sequence length="263" mass="30177">MISLRGLTTKFRNELQRTGVLSLVKLRPEDVTLEIPGDDPEIDWEHVLYIKNCREYTKDGGTIVWTATGGFFHTQLSALKVINLRANTGVVCWLDMRAYRELIERKMHQKLTMLPYVLGALRLVPIGNRKGNQYSWLNCTTINTINRTAYETRSEVMLDDGLGEGLMLEVGERPGTLKKKAMYATYIYRNEQQHLGLIQSQHRAGYAGIPYRDQAEVRAALHGLHIERDVLLVHLAFDNVDYQMPANQLHKLVVMIRQNSRLN</sequence>
<accession>A0AAW8W4K2</accession>
<evidence type="ECO:0000313" key="2">
    <source>
        <dbReference type="Proteomes" id="UP001254075"/>
    </source>
</evidence>
<dbReference type="AlphaFoldDB" id="A0AAW8W4K2"/>
<comment type="caution">
    <text evidence="1">The sequence shown here is derived from an EMBL/GenBank/DDBJ whole genome shotgun (WGS) entry which is preliminary data.</text>
</comment>
<reference evidence="1" key="1">
    <citation type="submission" date="2023-08" db="EMBL/GenBank/DDBJ databases">
        <authorList>
            <person name="Page C.A."/>
            <person name="Perez-Diaz I.M."/>
        </authorList>
    </citation>
    <scope>NUCLEOTIDE SEQUENCE</scope>
    <source>
        <strain evidence="1">3.8.38</strain>
    </source>
</reference>
<dbReference type="RefSeq" id="WP_313844736.1">
    <property type="nucleotide sequence ID" value="NZ_JAVLAM010000001.1"/>
</dbReference>
<evidence type="ECO:0000313" key="1">
    <source>
        <dbReference type="EMBL" id="MDT7013673.1"/>
    </source>
</evidence>
<dbReference type="Proteomes" id="UP001254075">
    <property type="component" value="Unassembled WGS sequence"/>
</dbReference>
<gene>
    <name evidence="1" type="ORF">RI532_04430</name>
</gene>